<dbReference type="InterPro" id="IPR022409">
    <property type="entry name" value="PKD/Chitinase_dom"/>
</dbReference>
<evidence type="ECO:0000259" key="2">
    <source>
        <dbReference type="PROSITE" id="PS50093"/>
    </source>
</evidence>
<keyword evidence="1" id="KW-0732">Signal</keyword>
<dbReference type="Pfam" id="PF18911">
    <property type="entry name" value="PKD_4"/>
    <property type="match status" value="2"/>
</dbReference>
<protein>
    <submittedName>
        <fullName evidence="3">PKD domain-containing protein</fullName>
    </submittedName>
</protein>
<dbReference type="EMBL" id="CP094534">
    <property type="protein sequence ID" value="UOE35225.1"/>
    <property type="molecule type" value="Genomic_DNA"/>
</dbReference>
<dbReference type="Pfam" id="PF13585">
    <property type="entry name" value="CHU_C"/>
    <property type="match status" value="1"/>
</dbReference>
<evidence type="ECO:0000313" key="3">
    <source>
        <dbReference type="EMBL" id="UOE35225.1"/>
    </source>
</evidence>
<dbReference type="Proteomes" id="UP000831390">
    <property type="component" value="Chromosome"/>
</dbReference>
<dbReference type="InterPro" id="IPR000601">
    <property type="entry name" value="PKD_dom"/>
</dbReference>
<dbReference type="PROSITE" id="PS50093">
    <property type="entry name" value="PKD"/>
    <property type="match status" value="2"/>
</dbReference>
<dbReference type="InterPro" id="IPR052918">
    <property type="entry name" value="Motility_Chemotaxis_Reg"/>
</dbReference>
<keyword evidence="4" id="KW-1185">Reference proteome</keyword>
<dbReference type="InterPro" id="IPR044023">
    <property type="entry name" value="Ig_7"/>
</dbReference>
<feature type="chain" id="PRO_5047468895" evidence="1">
    <location>
        <begin position="21"/>
        <end position="1150"/>
    </location>
</feature>
<evidence type="ECO:0000313" key="4">
    <source>
        <dbReference type="Proteomes" id="UP000831390"/>
    </source>
</evidence>
<feature type="signal peptide" evidence="1">
    <location>
        <begin position="1"/>
        <end position="20"/>
    </location>
</feature>
<proteinExistence type="predicted"/>
<dbReference type="SMART" id="SM00089">
    <property type="entry name" value="PKD"/>
    <property type="match status" value="4"/>
</dbReference>
<name>A0ABY4B7S0_9BACT</name>
<feature type="domain" description="PKD" evidence="2">
    <location>
        <begin position="740"/>
        <end position="805"/>
    </location>
</feature>
<dbReference type="InterPro" id="IPR013783">
    <property type="entry name" value="Ig-like_fold"/>
</dbReference>
<dbReference type="Pfam" id="PF06739">
    <property type="entry name" value="SBBP"/>
    <property type="match status" value="2"/>
</dbReference>
<gene>
    <name evidence="3" type="ORF">MTP16_06125</name>
</gene>
<dbReference type="CDD" id="cd00146">
    <property type="entry name" value="PKD"/>
    <property type="match status" value="2"/>
</dbReference>
<dbReference type="InterPro" id="IPR035986">
    <property type="entry name" value="PKD_dom_sf"/>
</dbReference>
<dbReference type="SUPFAM" id="SSF49299">
    <property type="entry name" value="PKD domain"/>
    <property type="match status" value="3"/>
</dbReference>
<dbReference type="PANTHER" id="PTHR35580:SF1">
    <property type="entry name" value="PHYTASE-LIKE DOMAIN-CONTAINING PROTEIN"/>
    <property type="match status" value="1"/>
</dbReference>
<organism evidence="3 4">
    <name type="scientific">Hymenobacter monticola</name>
    <dbReference type="NCBI Taxonomy" id="1705399"/>
    <lineage>
        <taxon>Bacteria</taxon>
        <taxon>Pseudomonadati</taxon>
        <taxon>Bacteroidota</taxon>
        <taxon>Cytophagia</taxon>
        <taxon>Cytophagales</taxon>
        <taxon>Hymenobacteraceae</taxon>
        <taxon>Hymenobacter</taxon>
    </lineage>
</organism>
<dbReference type="InterPro" id="IPR057708">
    <property type="entry name" value="DUF7948"/>
</dbReference>
<dbReference type="NCBIfam" id="TIGR04131">
    <property type="entry name" value="Bac_Flav_CTERM"/>
    <property type="match status" value="1"/>
</dbReference>
<feature type="domain" description="PKD" evidence="2">
    <location>
        <begin position="986"/>
        <end position="1040"/>
    </location>
</feature>
<dbReference type="PANTHER" id="PTHR35580">
    <property type="entry name" value="CELL SURFACE GLYCOPROTEIN (S-LAYER PROTEIN)-LIKE PROTEIN"/>
    <property type="match status" value="1"/>
</dbReference>
<dbReference type="Pfam" id="PF25778">
    <property type="entry name" value="DUF7948"/>
    <property type="match status" value="1"/>
</dbReference>
<dbReference type="Gene3D" id="2.60.40.10">
    <property type="entry name" value="Immunoglobulins"/>
    <property type="match status" value="3"/>
</dbReference>
<reference evidence="3 4" key="1">
    <citation type="submission" date="2022-03" db="EMBL/GenBank/DDBJ databases">
        <title>Hymenobactersp. isolated from the air.</title>
        <authorList>
            <person name="Won M."/>
            <person name="Kwon S.-W."/>
        </authorList>
    </citation>
    <scope>NUCLEOTIDE SEQUENCE [LARGE SCALE GENOMIC DNA]</scope>
    <source>
        <strain evidence="3 4">KACC 22596</strain>
    </source>
</reference>
<dbReference type="InterPro" id="IPR026341">
    <property type="entry name" value="T9SS_type_B"/>
</dbReference>
<dbReference type="RefSeq" id="WP_243516807.1">
    <property type="nucleotide sequence ID" value="NZ_CP094534.1"/>
</dbReference>
<evidence type="ECO:0000256" key="1">
    <source>
        <dbReference type="SAM" id="SignalP"/>
    </source>
</evidence>
<dbReference type="Pfam" id="PF19081">
    <property type="entry name" value="Ig_7"/>
    <property type="match status" value="1"/>
</dbReference>
<sequence>MHQKITLQLGLLLASLPALAGNPAPVGPPPASAIEFVANRNQWEKPVLFAADVHAGRLFLERGRLVQSLYDSKQVEKLHELSARVSNKQRVRAHAYSTTFLGASAQAAVQGEAKLPGLNNYFLGNDKSRWASNVPGYGEVRYAALYPGIDLHFYSKERVLEYDFEVAAGADASRIALRYEGQTKLQIVKGALNISTTVGTVVEQRPYAYQLVDGRRQRVACDYALGKDNTVTFALPQGYNHRLPLVIDPVLVYSTYTGSTSNFGFTATYDSVGNLYAGGTVFGVGYPTTVGAYDVSFNSGIDMGIMKFDPRATTGPASRVYATYMGGTGSDYPHSLVVDRNNNLIILGSTNSGNYPTTPGAYDTTLGGTDIVLTKLNAAGSALVGSTFLGGSGLDGQLQDPSPLRVNYGDYYRGDVTVDRNNNIFIASMTSSTNFPVTSTNFQSTSGGGASDGVVCKLNATLTSLIWSSYLGGSGADAAYSVQIDSVNNVFVAGGTSSPNFPGVQAGFRSTYQGGSSDGFVARISAAGDDLTQSTYLGTSAYDQVHFVQLNRFGEVYTYGQTLGNYPVTAGTYSNPGSRQFIQKLNARLTAGVYSTVIGNGPGSTVNLSPTAFLVDNCGQIMISGWTSQGNMPITPNAIQSTGGSGTSSNGIGAYFYIGQLSANAQTLVYGTYFGNGNCHVDGGTSRFDKRGIIYQSMCAGGGSGNVLTTPNAWSATNPGGYNNAAFKMDVLQLSAEFVPTLTATSTIRQANLCAPATFYFNRPAATGTSTLWNFGNGQTSTLANNATITYTQPGKYAVRLTVFDVNNCLQSVSTVDTVTVYAVPQPRVAPSSRQTICVNSSVTLSATNLATGTPNVTYTWTTPGQPPLTGASVTARPLVTTRYTVTANTPANVGGCSGTDTVTVRVIPRLVVVAGPARTICPGTATTLSVADAGTGATYTWTAPGQPTLTGRTVTVSPTTSVRYLVRVVNSTGCVGRDSVQFTVPPAPVLAATASAPNLVGKPVTFTNTTTGATSYRWDFGDNTPTTTEVNPSHIYATANPKPGYQARLTAIYGPGCEASLIVPVPVRGFDLPNVITPNGDQQNDTFRPFVTTEKVDIQIFNRWGRKVFEQANYSDGWGSDAELAAGVYYYRLVSASGESWKGWIEVVK</sequence>
<dbReference type="InterPro" id="IPR010620">
    <property type="entry name" value="SBBP_repeat"/>
</dbReference>
<accession>A0ABY4B7S0</accession>